<reference evidence="2 3" key="1">
    <citation type="submission" date="2018-09" db="EMBL/GenBank/DDBJ databases">
        <authorList>
            <person name="Tagini F."/>
        </authorList>
    </citation>
    <scope>NUCLEOTIDE SEQUENCE [LARGE SCALE GENOMIC DNA]</scope>
    <source>
        <strain evidence="2 3">MK136</strain>
    </source>
</reference>
<dbReference type="InterPro" id="IPR029063">
    <property type="entry name" value="SAM-dependent_MTases_sf"/>
</dbReference>
<dbReference type="PANTHER" id="PTHR36973:SF4">
    <property type="entry name" value="NODULATION PROTEIN"/>
    <property type="match status" value="1"/>
</dbReference>
<dbReference type="SUPFAM" id="SSF53335">
    <property type="entry name" value="S-adenosyl-L-methionine-dependent methyltransferases"/>
    <property type="match status" value="1"/>
</dbReference>
<dbReference type="OrthoDB" id="4104638at2"/>
<keyword evidence="3" id="KW-1185">Reference proteome</keyword>
<dbReference type="PANTHER" id="PTHR36973">
    <property type="entry name" value="SLL1456 PROTEIN-RELATED"/>
    <property type="match status" value="1"/>
</dbReference>
<gene>
    <name evidence="2" type="ORF">LAUMK136_04380</name>
</gene>
<sequence length="324" mass="36091">MTRALRDILAPSRLTHIVDVGASRSCGDWPYTPMLDAGLCCVTGFEPGREALLELHRTCGPNERYLPYALGDGHPATLKICPAPGAMTSLLEPDPLAQGLFTLFDEFGQVTARVPVDTHRLDDIGEIEHLDLLKIDIQGGELAVFQNGRDKLAEAVAIQTEVSFITLYQDQPPFGEVDLELRRQGFIPHCLPGQVTRWVIGDFAIGDPYRALNQILETDIVYVRDFIRPGRMSDEQLKHLAMIAHHCYQSFDLALRCAQLLEDRNAVPAGSSRRYLEVCRRSVGYKRAIWWAQHHAARLKYRLRAMANSAGAAHGRQRRVGGGG</sequence>
<dbReference type="Gene3D" id="3.40.50.150">
    <property type="entry name" value="Vaccinia Virus protein VP39"/>
    <property type="match status" value="1"/>
</dbReference>
<dbReference type="Proteomes" id="UP000273307">
    <property type="component" value="Unassembled WGS sequence"/>
</dbReference>
<name>A0A498QC98_9MYCO</name>
<protein>
    <recommendedName>
        <fullName evidence="1">Methyltransferase FkbM domain-containing protein</fullName>
    </recommendedName>
</protein>
<dbReference type="InterPro" id="IPR053188">
    <property type="entry name" value="FkbM_Methyltransferase"/>
</dbReference>
<feature type="domain" description="Methyltransferase FkbM" evidence="1">
    <location>
        <begin position="19"/>
        <end position="187"/>
    </location>
</feature>
<dbReference type="RefSeq" id="WP_122444351.1">
    <property type="nucleotide sequence ID" value="NZ_UPHP01000119.1"/>
</dbReference>
<dbReference type="AlphaFoldDB" id="A0A498QC98"/>
<accession>A0A498QC98</accession>
<organism evidence="2 3">
    <name type="scientific">Mycobacterium attenuatum</name>
    <dbReference type="NCBI Taxonomy" id="2341086"/>
    <lineage>
        <taxon>Bacteria</taxon>
        <taxon>Bacillati</taxon>
        <taxon>Actinomycetota</taxon>
        <taxon>Actinomycetes</taxon>
        <taxon>Mycobacteriales</taxon>
        <taxon>Mycobacteriaceae</taxon>
        <taxon>Mycobacterium</taxon>
    </lineage>
</organism>
<proteinExistence type="predicted"/>
<dbReference type="InterPro" id="IPR006342">
    <property type="entry name" value="FkbM_mtfrase"/>
</dbReference>
<evidence type="ECO:0000313" key="3">
    <source>
        <dbReference type="Proteomes" id="UP000273307"/>
    </source>
</evidence>
<dbReference type="Pfam" id="PF05050">
    <property type="entry name" value="Methyltransf_21"/>
    <property type="match status" value="1"/>
</dbReference>
<dbReference type="GO" id="GO:0008171">
    <property type="term" value="F:O-methyltransferase activity"/>
    <property type="evidence" value="ECO:0007669"/>
    <property type="project" value="TreeGrafter"/>
</dbReference>
<evidence type="ECO:0000313" key="2">
    <source>
        <dbReference type="EMBL" id="VBA42065.1"/>
    </source>
</evidence>
<evidence type="ECO:0000259" key="1">
    <source>
        <dbReference type="Pfam" id="PF05050"/>
    </source>
</evidence>
<dbReference type="EMBL" id="UPHP01000119">
    <property type="protein sequence ID" value="VBA42065.1"/>
    <property type="molecule type" value="Genomic_DNA"/>
</dbReference>